<dbReference type="Proteomes" id="UP000309668">
    <property type="component" value="Unassembled WGS sequence"/>
</dbReference>
<dbReference type="OrthoDB" id="8686088at2"/>
<gene>
    <name evidence="1" type="ORF">FEV51_08390</name>
</gene>
<name>A0A5S3P5H6_9SPHN</name>
<dbReference type="RefSeq" id="WP_138617826.1">
    <property type="nucleotide sequence ID" value="NZ_VCAO01000003.1"/>
</dbReference>
<organism evidence="1 2">
    <name type="scientific">Qipengyuania marisflavi</name>
    <dbReference type="NCBI Taxonomy" id="2486356"/>
    <lineage>
        <taxon>Bacteria</taxon>
        <taxon>Pseudomonadati</taxon>
        <taxon>Pseudomonadota</taxon>
        <taxon>Alphaproteobacteria</taxon>
        <taxon>Sphingomonadales</taxon>
        <taxon>Erythrobacteraceae</taxon>
        <taxon>Qipengyuania</taxon>
    </lineage>
</organism>
<proteinExistence type="predicted"/>
<dbReference type="InterPro" id="IPR041881">
    <property type="entry name" value="PqqD_sf"/>
</dbReference>
<dbReference type="EMBL" id="VCAO01000003">
    <property type="protein sequence ID" value="TMM48290.1"/>
    <property type="molecule type" value="Genomic_DNA"/>
</dbReference>
<protein>
    <submittedName>
        <fullName evidence="1">PqqD family protein</fullName>
    </submittedName>
</protein>
<sequence>MPIVRKLPEAFVETEVDGEVLLIDLDGGELFSLTGTARAIWLAIDGSRDVPAIAASLANAYDGDAAAIRSECESFVAQLAEARLVVVN</sequence>
<dbReference type="InterPro" id="IPR008792">
    <property type="entry name" value="PQQD"/>
</dbReference>
<dbReference type="AlphaFoldDB" id="A0A5S3P5H6"/>
<keyword evidence="2" id="KW-1185">Reference proteome</keyword>
<accession>A0A5S3P5H6</accession>
<comment type="caution">
    <text evidence="1">The sequence shown here is derived from an EMBL/GenBank/DDBJ whole genome shotgun (WGS) entry which is preliminary data.</text>
</comment>
<reference evidence="1 2" key="1">
    <citation type="submission" date="2019-05" db="EMBL/GenBank/DDBJ databases">
        <title>Erythrobacter marisflavi sp. nov., isolated from isolated from water of an estuary environment.</title>
        <authorList>
            <person name="Yoon J.-H."/>
        </authorList>
    </citation>
    <scope>NUCLEOTIDE SEQUENCE [LARGE SCALE GENOMIC DNA]</scope>
    <source>
        <strain evidence="1 2">KEM-5</strain>
    </source>
</reference>
<evidence type="ECO:0000313" key="1">
    <source>
        <dbReference type="EMBL" id="TMM48290.1"/>
    </source>
</evidence>
<dbReference type="Gene3D" id="1.10.10.1150">
    <property type="entry name" value="Coenzyme PQQ synthesis protein D (PqqD)"/>
    <property type="match status" value="1"/>
</dbReference>
<evidence type="ECO:0000313" key="2">
    <source>
        <dbReference type="Proteomes" id="UP000309668"/>
    </source>
</evidence>
<dbReference type="Pfam" id="PF05402">
    <property type="entry name" value="PqqD"/>
    <property type="match status" value="1"/>
</dbReference>